<proteinExistence type="predicted"/>
<dbReference type="GO" id="GO:0003723">
    <property type="term" value="F:RNA binding"/>
    <property type="evidence" value="ECO:0007669"/>
    <property type="project" value="TreeGrafter"/>
</dbReference>
<feature type="compositionally biased region" description="Basic and acidic residues" evidence="3">
    <location>
        <begin position="1711"/>
        <end position="1727"/>
    </location>
</feature>
<feature type="domain" description="S1 motif" evidence="4">
    <location>
        <begin position="471"/>
        <end position="549"/>
    </location>
</feature>
<dbReference type="OrthoDB" id="412781at2759"/>
<dbReference type="SMART" id="SM00386">
    <property type="entry name" value="HAT"/>
    <property type="match status" value="6"/>
</dbReference>
<dbReference type="RefSeq" id="XP_005537454.1">
    <property type="nucleotide sequence ID" value="XM_005537397.1"/>
</dbReference>
<protein>
    <submittedName>
        <fullName evidence="5">Similar to rRNA biogenesis protein rrp5 homolog multiple S1 rna binding domain protein</fullName>
    </submittedName>
</protein>
<dbReference type="GO" id="GO:0006364">
    <property type="term" value="P:rRNA processing"/>
    <property type="evidence" value="ECO:0007669"/>
    <property type="project" value="UniProtKB-KW"/>
</dbReference>
<keyword evidence="6" id="KW-1185">Reference proteome</keyword>
<dbReference type="STRING" id="280699.M1VJE1"/>
<dbReference type="Gene3D" id="2.40.50.140">
    <property type="entry name" value="Nucleic acid-binding proteins"/>
    <property type="match status" value="2"/>
</dbReference>
<evidence type="ECO:0000313" key="6">
    <source>
        <dbReference type="Proteomes" id="UP000007014"/>
    </source>
</evidence>
<feature type="domain" description="S1 motif" evidence="4">
    <location>
        <begin position="1489"/>
        <end position="1571"/>
    </location>
</feature>
<dbReference type="Proteomes" id="UP000007014">
    <property type="component" value="Chromosome 15"/>
</dbReference>
<dbReference type="PROSITE" id="PS50126">
    <property type="entry name" value="S1"/>
    <property type="match status" value="4"/>
</dbReference>
<feature type="region of interest" description="Disordered" evidence="3">
    <location>
        <begin position="1"/>
        <end position="53"/>
    </location>
</feature>
<dbReference type="InterPro" id="IPR012340">
    <property type="entry name" value="NA-bd_OB-fold"/>
</dbReference>
<keyword evidence="2" id="KW-0698">rRNA processing</keyword>
<name>M1VJE1_CYAM1</name>
<feature type="region of interest" description="Disordered" evidence="3">
    <location>
        <begin position="1711"/>
        <end position="1740"/>
    </location>
</feature>
<dbReference type="eggNOG" id="KOG1070">
    <property type="taxonomic scope" value="Eukaryota"/>
</dbReference>
<dbReference type="SUPFAM" id="SSF48452">
    <property type="entry name" value="TPR-like"/>
    <property type="match status" value="2"/>
</dbReference>
<dbReference type="EMBL" id="AP006497">
    <property type="protein sequence ID" value="BAM81418.1"/>
    <property type="molecule type" value="Genomic_DNA"/>
</dbReference>
<reference evidence="5 6" key="2">
    <citation type="journal article" date="2007" name="BMC Biol.">
        <title>A 100%-complete sequence reveals unusually simple genomic features in the hot-spring red alga Cyanidioschyzon merolae.</title>
        <authorList>
            <person name="Nozaki H."/>
            <person name="Takano H."/>
            <person name="Misumi O."/>
            <person name="Terasawa K."/>
            <person name="Matsuzaki M."/>
            <person name="Maruyama S."/>
            <person name="Nishida K."/>
            <person name="Yagisawa F."/>
            <person name="Yoshida Y."/>
            <person name="Fujiwara T."/>
            <person name="Takio S."/>
            <person name="Tamura K."/>
            <person name="Chung S.J."/>
            <person name="Nakamura S."/>
            <person name="Kuroiwa H."/>
            <person name="Tanaka K."/>
            <person name="Sato N."/>
            <person name="Kuroiwa T."/>
        </authorList>
    </citation>
    <scope>NUCLEOTIDE SEQUENCE [LARGE SCALE GENOMIC DNA]</scope>
    <source>
        <strain evidence="5 6">10D</strain>
    </source>
</reference>
<feature type="compositionally biased region" description="Polar residues" evidence="3">
    <location>
        <begin position="1112"/>
        <end position="1127"/>
    </location>
</feature>
<dbReference type="Gene3D" id="1.25.40.10">
    <property type="entry name" value="Tetratricopeptide repeat domain"/>
    <property type="match status" value="1"/>
</dbReference>
<evidence type="ECO:0000256" key="2">
    <source>
        <dbReference type="ARBA" id="ARBA00022552"/>
    </source>
</evidence>
<dbReference type="InterPro" id="IPR011990">
    <property type="entry name" value="TPR-like_helical_dom_sf"/>
</dbReference>
<feature type="domain" description="S1 motif" evidence="4">
    <location>
        <begin position="1392"/>
        <end position="1462"/>
    </location>
</feature>
<accession>M1VJE1</accession>
<dbReference type="InterPro" id="IPR003107">
    <property type="entry name" value="HAT"/>
</dbReference>
<dbReference type="InterPro" id="IPR045209">
    <property type="entry name" value="Rrp5"/>
</dbReference>
<dbReference type="HOGENOM" id="CLU_000845_1_1_1"/>
<dbReference type="GeneID" id="16995503"/>
<dbReference type="Gramene" id="CMO023CT">
    <property type="protein sequence ID" value="CMO023CT"/>
    <property type="gene ID" value="CMO023C"/>
</dbReference>
<dbReference type="SUPFAM" id="SSF50249">
    <property type="entry name" value="Nucleic acid-binding proteins"/>
    <property type="match status" value="4"/>
</dbReference>
<organism evidence="5 6">
    <name type="scientific">Cyanidioschyzon merolae (strain NIES-3377 / 10D)</name>
    <name type="common">Unicellular red alga</name>
    <dbReference type="NCBI Taxonomy" id="280699"/>
    <lineage>
        <taxon>Eukaryota</taxon>
        <taxon>Rhodophyta</taxon>
        <taxon>Bangiophyceae</taxon>
        <taxon>Cyanidiales</taxon>
        <taxon>Cyanidiaceae</taxon>
        <taxon>Cyanidioschyzon</taxon>
    </lineage>
</organism>
<evidence type="ECO:0000256" key="1">
    <source>
        <dbReference type="ARBA" id="ARBA00004604"/>
    </source>
</evidence>
<dbReference type="PANTHER" id="PTHR23270">
    <property type="entry name" value="PROGRAMMED CELL DEATH PROTEIN 11 PRE-RRNA PROCESSING PROTEIN RRP5"/>
    <property type="match status" value="1"/>
</dbReference>
<feature type="region of interest" description="Disordered" evidence="3">
    <location>
        <begin position="1059"/>
        <end position="1090"/>
    </location>
</feature>
<dbReference type="PANTHER" id="PTHR23270:SF10">
    <property type="entry name" value="PROTEIN RRP5 HOMOLOG"/>
    <property type="match status" value="1"/>
</dbReference>
<evidence type="ECO:0000313" key="5">
    <source>
        <dbReference type="EMBL" id="BAM81418.1"/>
    </source>
</evidence>
<sequence>MEVEQAATMPQVANGGDFPRGRDDDLPVTAAAAVTSDRRTRQTGTKRSKRASTSVIRKPQKINLSPLVRSERAKVPAWLQVGDLQPGTLLLGCVVTVRPERAVILLPYGIWGTCPLAGTEALERSASGAPTASVAVAATLKLQPQTIVRACVLSRPLASHELEPERRATHQSGKRERSIHLSVDPRHVNRGLGLSERLADYGPIQVRLSLPLDDAQKRFTVEALAEDPSQDRRLALQVSGAGATASNDTGMVCWASLASWNEQRRTGILQNDPKMVAEAFTRGHWTLEQLSPGMLVEAQVLSRDERFAIVRFLQVFEGILEWFHLDQWEDFARLEPDAILRVRLIYIDCRRRRIMVTARTSLVNTLTLPLLVSAARRYHRGSFVESLRVFKIENGRGIWLRKDKEAIYFFADRKMLSDERFSRMERLFPLGTVVPRARVVSHMAMEGIVRVSLKPSLLERKFMDVSELEPGALVRCRVLGWISVTPATATPSLRVSIEDCLSGEIPLELLTDVPVQWRRLEKKFPPGSQLRCRVWLVYPKRKQVLLTARRSLVDSDLPILAGWDTMQQGQVYAGILGPRDPSGAYRVLFYQRFTGILPANLGTEMASFKSGQVIRVRVERIHSRRAKQLLVSLDNSAVTATPMAAAAAAAASEQQSDQGRLRPGTLVRIQSAFRDQVGRILALVYIDEPRAKDAGAQSAKRTWLVLLPRQHLTDYPMFQKSWAADAGLAALCDEVALVIDAGHTGDSSLPLISHRWSLCRAAACGLLDDGAVERSAPGSIGVGYVERIGAAQAYAVVRLGLSSRRVHVQRALLADRFVDQSTSVLLEGQLVLYSVRNGSRYSLRYSDVQPALETEPYREFFQEMRSLVPLVRELARLWRAHEASQSLGLSLPLPGTLVRGRVLYSGDDRMDMEVQHEQVIYRGVVGSYHFVDTQAGEQAPTASRETSTTRAAVGQLCTALVLWMDPLAKTMVLSRKASLLKTAPLPWSDAQCLTATDSTVSSSLGGCTRVQKAQVLAVYGQVAVLLAQARLAFMSTLDINGRGTERPVHVGQQLTVTARTANATARPPPAPAASTPAADDENNGAKNGDDAAEWPAWMRAMLRASVRPAAPSTETAAQSAGVQTKRQVPQPLSRPPVRIGDVVTDAEVTAVHSFQVHVRWSDGQTGRVHIINVENEGAFRELQVGQLLPPARIVAQRRPRQWELSLRQRDLEATDVLSLDSLPQTGDLVERAVVKTTDLNAQGDVLAVWLYVRPGLVARLSRLEATPRVLDESWVPGRFVQGLRVLRADADRKRYDLTTTDPLLAGQCITGARVRSVHPVDGIVRVQLPRGQMGVLFIGCLPYEDPKDPFRTLQGIQKLDVYLVEDWIPSKQVPVTAIPERQPLRWAQLHRGDVVGAFVRHVDQAGVFLNLAPGLVARCLLRDLAEGFVPDPVQVYPVGMHVQAMITDCGGSDARHVRVSLRAAQQQQQQQQQRAVAAEQAPTSAVHIGGVYLGRVRRVVPFGIFVELLTDRTDEGDAQVLATALCHRSELVEQGPWPLPEELPQRFRVGQHLPVLVVARDAAGRLSLSAKASLIKEALATQCASAKSIDEVDLGAGFTPALKDVIVSATEDENVAHEPISRSGNCDSPASAATKYAASSLMGSERSPQQRDAMACLGSNTTALDHLEENTETEEMEHTAHQPNGVYAAVNGASAGTLPFLAIPSETELVREDADTHASKDWSRSVDEASGAARAPLDDEALERGERALVESLHKPQTAADFERALLGRPNDPQLWIGYMALHLATGNELEARGIAERALQTIHYREYQARMRVWIAYLNLERSANAAADPLESDIFRRALQNCDSLQLHLRLARSLEAAQEVKLAGRVYEHACRRHGHQTASVWIAYGAFCFLRSSQEVLGRTLLERALRALMDPAQHVQCILKFATFEFKGSGEPERGRTLLENLIQAFPKRLDFWNVYLDMELMLLRQERGKLELVRRLFRRCTALPNLSLKQAKHFFKRYLEVERAFGDASSVEHVKQAARAYVAQRTGEAPQR</sequence>
<feature type="domain" description="S1 motif" evidence="4">
    <location>
        <begin position="1140"/>
        <end position="1207"/>
    </location>
</feature>
<gene>
    <name evidence="5" type="ORF">CYME_CMO023C</name>
</gene>
<dbReference type="SMART" id="SM00316">
    <property type="entry name" value="S1"/>
    <property type="match status" value="6"/>
</dbReference>
<evidence type="ECO:0000256" key="3">
    <source>
        <dbReference type="SAM" id="MobiDB-lite"/>
    </source>
</evidence>
<feature type="region of interest" description="Disordered" evidence="3">
    <location>
        <begin position="1106"/>
        <end position="1137"/>
    </location>
</feature>
<dbReference type="KEGG" id="cme:CYME_CMO023C"/>
<comment type="subcellular location">
    <subcellularLocation>
        <location evidence="1">Nucleus</location>
        <location evidence="1">Nucleolus</location>
    </subcellularLocation>
</comment>
<dbReference type="GO" id="GO:0032040">
    <property type="term" value="C:small-subunit processome"/>
    <property type="evidence" value="ECO:0007669"/>
    <property type="project" value="TreeGrafter"/>
</dbReference>
<dbReference type="OMA" id="VFHIGEV"/>
<reference evidence="5 6" key="1">
    <citation type="journal article" date="2004" name="Nature">
        <title>Genome sequence of the ultrasmall unicellular red alga Cyanidioschyzon merolae 10D.</title>
        <authorList>
            <person name="Matsuzaki M."/>
            <person name="Misumi O."/>
            <person name="Shin-i T."/>
            <person name="Maruyama S."/>
            <person name="Takahara M."/>
            <person name="Miyagishima S."/>
            <person name="Mori T."/>
            <person name="Nishida K."/>
            <person name="Yagisawa F."/>
            <person name="Nishida K."/>
            <person name="Yoshida Y."/>
            <person name="Nishimura Y."/>
            <person name="Nakao S."/>
            <person name="Kobayashi T."/>
            <person name="Momoyama Y."/>
            <person name="Higashiyama T."/>
            <person name="Minoda A."/>
            <person name="Sano M."/>
            <person name="Nomoto H."/>
            <person name="Oishi K."/>
            <person name="Hayashi H."/>
            <person name="Ohta F."/>
            <person name="Nishizaka S."/>
            <person name="Haga S."/>
            <person name="Miura S."/>
            <person name="Morishita T."/>
            <person name="Kabeya Y."/>
            <person name="Terasawa K."/>
            <person name="Suzuki Y."/>
            <person name="Ishii Y."/>
            <person name="Asakawa S."/>
            <person name="Takano H."/>
            <person name="Ohta N."/>
            <person name="Kuroiwa H."/>
            <person name="Tanaka K."/>
            <person name="Shimizu N."/>
            <person name="Sugano S."/>
            <person name="Sato N."/>
            <person name="Nozaki H."/>
            <person name="Ogasawara N."/>
            <person name="Kohara Y."/>
            <person name="Kuroiwa T."/>
        </authorList>
    </citation>
    <scope>NUCLEOTIDE SEQUENCE [LARGE SCALE GENOMIC DNA]</scope>
    <source>
        <strain evidence="5 6">10D</strain>
    </source>
</reference>
<dbReference type="InterPro" id="IPR003029">
    <property type="entry name" value="S1_domain"/>
</dbReference>
<evidence type="ECO:0000259" key="4">
    <source>
        <dbReference type="PROSITE" id="PS50126"/>
    </source>
</evidence>